<dbReference type="Gene3D" id="3.30.428.10">
    <property type="entry name" value="HIT-like"/>
    <property type="match status" value="2"/>
</dbReference>
<name>A0A6J2QRC8_COTGO</name>
<dbReference type="PANTHER" id="PTHR11943:SF1">
    <property type="entry name" value="GALACTOSE-1-PHOSPHATE URIDYLYLTRANSFERASE"/>
    <property type="match status" value="1"/>
</dbReference>
<keyword evidence="3" id="KW-0119">Carbohydrate metabolism</keyword>
<dbReference type="GeneID" id="115017002"/>
<evidence type="ECO:0000256" key="1">
    <source>
        <dbReference type="ARBA" id="ARBA00022679"/>
    </source>
</evidence>
<evidence type="ECO:0000256" key="3">
    <source>
        <dbReference type="ARBA" id="ARBA00023277"/>
    </source>
</evidence>
<organism evidence="5 6">
    <name type="scientific">Cottoperca gobio</name>
    <name type="common">Frogmouth</name>
    <name type="synonym">Aphritis gobio</name>
    <dbReference type="NCBI Taxonomy" id="56716"/>
    <lineage>
        <taxon>Eukaryota</taxon>
        <taxon>Metazoa</taxon>
        <taxon>Chordata</taxon>
        <taxon>Craniata</taxon>
        <taxon>Vertebrata</taxon>
        <taxon>Euteleostomi</taxon>
        <taxon>Actinopterygii</taxon>
        <taxon>Neopterygii</taxon>
        <taxon>Teleostei</taxon>
        <taxon>Neoteleostei</taxon>
        <taxon>Acanthomorphata</taxon>
        <taxon>Eupercaria</taxon>
        <taxon>Perciformes</taxon>
        <taxon>Notothenioidei</taxon>
        <taxon>Bovichtidae</taxon>
        <taxon>Cottoperca</taxon>
    </lineage>
</organism>
<dbReference type="NCBIfam" id="TIGR00209">
    <property type="entry name" value="galT_1"/>
    <property type="match status" value="1"/>
</dbReference>
<dbReference type="Pfam" id="PF01087">
    <property type="entry name" value="GalP_UDP_transf"/>
    <property type="match status" value="2"/>
</dbReference>
<feature type="domain" description="Galactose-1-phosphate uridyl transferase N-terminal" evidence="4">
    <location>
        <begin position="9"/>
        <end position="117"/>
    </location>
</feature>
<dbReference type="OrthoDB" id="418412at2759"/>
<dbReference type="InterPro" id="IPR036265">
    <property type="entry name" value="HIT-like_sf"/>
</dbReference>
<feature type="domain" description="Galactose-1-phosphate uridyl transferase N-terminal" evidence="4">
    <location>
        <begin position="125"/>
        <end position="145"/>
    </location>
</feature>
<keyword evidence="1" id="KW-0808">Transferase</keyword>
<dbReference type="InParanoid" id="A0A6J2QRC8"/>
<protein>
    <submittedName>
        <fullName evidence="6">Galactose-1-phosphate uridylyltransferase-like</fullName>
    </submittedName>
</protein>
<proteinExistence type="predicted"/>
<evidence type="ECO:0000313" key="5">
    <source>
        <dbReference type="Proteomes" id="UP000504630"/>
    </source>
</evidence>
<sequence>MSAKIEVSFDPKEHQHLRYNPLWDTWVLVSAHRMKRPWAGQVEKPPEEHIPRHDSRNPLCPGNTCANGEVNPGYESTFLFENDFTALQPDAPDPGSDQHPLFQSKAARGVCSVVHNLFYATDRFHIYENKGAMMGYSNPHPHCQVRNVHMHKITQGSHLTCTQAQVRKHLAISTTPINQMSWKGEY</sequence>
<dbReference type="RefSeq" id="XP_029301023.1">
    <property type="nucleotide sequence ID" value="XM_029445163.1"/>
</dbReference>
<dbReference type="GO" id="GO:0005737">
    <property type="term" value="C:cytoplasm"/>
    <property type="evidence" value="ECO:0007669"/>
    <property type="project" value="TreeGrafter"/>
</dbReference>
<dbReference type="GO" id="GO:0033499">
    <property type="term" value="P:galactose catabolic process via UDP-galactose, Leloir pathway"/>
    <property type="evidence" value="ECO:0007669"/>
    <property type="project" value="TreeGrafter"/>
</dbReference>
<accession>A0A6J2QRC8</accession>
<dbReference type="PANTHER" id="PTHR11943">
    <property type="entry name" value="GALACTOSE-1-PHOSPHATE URIDYLYLTRANSFERASE"/>
    <property type="match status" value="1"/>
</dbReference>
<dbReference type="InterPro" id="IPR005849">
    <property type="entry name" value="GalP_Utransf_N"/>
</dbReference>
<keyword evidence="5" id="KW-1185">Reference proteome</keyword>
<dbReference type="KEGG" id="cgob:115017002"/>
<dbReference type="SUPFAM" id="SSF54197">
    <property type="entry name" value="HIT-like"/>
    <property type="match status" value="1"/>
</dbReference>
<reference evidence="6" key="1">
    <citation type="submission" date="2025-08" db="UniProtKB">
        <authorList>
            <consortium name="RefSeq"/>
        </authorList>
    </citation>
    <scope>IDENTIFICATION</scope>
</reference>
<dbReference type="GO" id="GO:0008108">
    <property type="term" value="F:UDP-glucose:hexose-1-phosphate uridylyltransferase activity"/>
    <property type="evidence" value="ECO:0007669"/>
    <property type="project" value="InterPro"/>
</dbReference>
<dbReference type="Proteomes" id="UP000504630">
    <property type="component" value="Chromosome 12"/>
</dbReference>
<keyword evidence="2" id="KW-0548">Nucleotidyltransferase</keyword>
<dbReference type="InterPro" id="IPR001937">
    <property type="entry name" value="GalP_UDPtransf1"/>
</dbReference>
<evidence type="ECO:0000256" key="2">
    <source>
        <dbReference type="ARBA" id="ARBA00022695"/>
    </source>
</evidence>
<evidence type="ECO:0000259" key="4">
    <source>
        <dbReference type="Pfam" id="PF01087"/>
    </source>
</evidence>
<dbReference type="GO" id="GO:0008270">
    <property type="term" value="F:zinc ion binding"/>
    <property type="evidence" value="ECO:0007669"/>
    <property type="project" value="InterPro"/>
</dbReference>
<dbReference type="AlphaFoldDB" id="A0A6J2QRC8"/>
<gene>
    <name evidence="6" type="primary">LOC115017002</name>
</gene>
<evidence type="ECO:0000313" key="6">
    <source>
        <dbReference type="RefSeq" id="XP_029301023.1"/>
    </source>
</evidence>